<feature type="compositionally biased region" description="Basic and acidic residues" evidence="3">
    <location>
        <begin position="690"/>
        <end position="714"/>
    </location>
</feature>
<dbReference type="InterPro" id="IPR006569">
    <property type="entry name" value="CID_dom"/>
</dbReference>
<feature type="compositionally biased region" description="Polar residues" evidence="3">
    <location>
        <begin position="715"/>
        <end position="737"/>
    </location>
</feature>
<dbReference type="HOGENOM" id="CLU_007957_0_0_1"/>
<dbReference type="InterPro" id="IPR035967">
    <property type="entry name" value="SWAP/Surp_sf"/>
</dbReference>
<name>A0A0D2A7P9_EXOME</name>
<dbReference type="SUPFAM" id="SSF109905">
    <property type="entry name" value="Surp module (SWAP domain)"/>
    <property type="match status" value="1"/>
</dbReference>
<evidence type="ECO:0000313" key="6">
    <source>
        <dbReference type="Proteomes" id="UP000054302"/>
    </source>
</evidence>
<dbReference type="OrthoDB" id="377209at2759"/>
<organism evidence="5 6">
    <name type="scientific">Exophiala mesophila</name>
    <name type="common">Black yeast-like fungus</name>
    <dbReference type="NCBI Taxonomy" id="212818"/>
    <lineage>
        <taxon>Eukaryota</taxon>
        <taxon>Fungi</taxon>
        <taxon>Dikarya</taxon>
        <taxon>Ascomycota</taxon>
        <taxon>Pezizomycotina</taxon>
        <taxon>Eurotiomycetes</taxon>
        <taxon>Chaetothyriomycetidae</taxon>
        <taxon>Chaetothyriales</taxon>
        <taxon>Herpotrichiellaceae</taxon>
        <taxon>Exophiala</taxon>
    </lineage>
</organism>
<dbReference type="EMBL" id="KN847521">
    <property type="protein sequence ID" value="KIV94988.1"/>
    <property type="molecule type" value="Genomic_DNA"/>
</dbReference>
<feature type="compositionally biased region" description="Acidic residues" evidence="3">
    <location>
        <begin position="567"/>
        <end position="578"/>
    </location>
</feature>
<feature type="compositionally biased region" description="Polar residues" evidence="3">
    <location>
        <begin position="315"/>
        <end position="327"/>
    </location>
</feature>
<dbReference type="PANTHER" id="PTHR23140:SF0">
    <property type="entry name" value="U2 SNRNP-ASSOCIATED SURP MOTIF-CONTAINING PROTEIN"/>
    <property type="match status" value="1"/>
</dbReference>
<feature type="region of interest" description="Disordered" evidence="3">
    <location>
        <begin position="48"/>
        <end position="168"/>
    </location>
</feature>
<dbReference type="PANTHER" id="PTHR23140">
    <property type="entry name" value="RNA PROCESSING PROTEIN LD23810P"/>
    <property type="match status" value="1"/>
</dbReference>
<feature type="region of interest" description="Disordered" evidence="3">
    <location>
        <begin position="687"/>
        <end position="859"/>
    </location>
</feature>
<feature type="coiled-coil region" evidence="2">
    <location>
        <begin position="16"/>
        <end position="43"/>
    </location>
</feature>
<evidence type="ECO:0000256" key="3">
    <source>
        <dbReference type="SAM" id="MobiDB-lite"/>
    </source>
</evidence>
<feature type="compositionally biased region" description="Pro residues" evidence="3">
    <location>
        <begin position="796"/>
        <end position="810"/>
    </location>
</feature>
<accession>A0A0D2A7P9</accession>
<feature type="domain" description="CID" evidence="4">
    <location>
        <begin position="495"/>
        <end position="687"/>
    </location>
</feature>
<feature type="compositionally biased region" description="Acidic residues" evidence="3">
    <location>
        <begin position="762"/>
        <end position="776"/>
    </location>
</feature>
<feature type="compositionally biased region" description="Basic and acidic residues" evidence="3">
    <location>
        <begin position="121"/>
        <end position="168"/>
    </location>
</feature>
<dbReference type="Gene3D" id="1.25.40.90">
    <property type="match status" value="1"/>
</dbReference>
<feature type="region of interest" description="Disordered" evidence="3">
    <location>
        <begin position="559"/>
        <end position="589"/>
    </location>
</feature>
<dbReference type="RefSeq" id="XP_016226562.1">
    <property type="nucleotide sequence ID" value="XM_016367044.1"/>
</dbReference>
<dbReference type="GO" id="GO:0006396">
    <property type="term" value="P:RNA processing"/>
    <property type="evidence" value="ECO:0007669"/>
    <property type="project" value="InterPro"/>
</dbReference>
<dbReference type="Pfam" id="PF01805">
    <property type="entry name" value="Surp"/>
    <property type="match status" value="1"/>
</dbReference>
<gene>
    <name evidence="5" type="ORF">PV10_02697</name>
</gene>
<evidence type="ECO:0000259" key="4">
    <source>
        <dbReference type="PROSITE" id="PS51391"/>
    </source>
</evidence>
<dbReference type="VEuPathDB" id="FungiDB:PV10_02697"/>
<dbReference type="InterPro" id="IPR008942">
    <property type="entry name" value="ENTH_VHS"/>
</dbReference>
<keyword evidence="1" id="KW-0694">RNA-binding</keyword>
<feature type="compositionally biased region" description="Low complexity" evidence="3">
    <location>
        <begin position="88"/>
        <end position="116"/>
    </location>
</feature>
<evidence type="ECO:0000256" key="1">
    <source>
        <dbReference type="ARBA" id="ARBA00022884"/>
    </source>
</evidence>
<keyword evidence="6" id="KW-1185">Reference proteome</keyword>
<dbReference type="GO" id="GO:0005634">
    <property type="term" value="C:nucleus"/>
    <property type="evidence" value="ECO:0007669"/>
    <property type="project" value="TreeGrafter"/>
</dbReference>
<protein>
    <recommendedName>
        <fullName evidence="4">CID domain-containing protein</fullName>
    </recommendedName>
</protein>
<evidence type="ECO:0000256" key="2">
    <source>
        <dbReference type="SAM" id="Coils"/>
    </source>
</evidence>
<dbReference type="OMA" id="VWYRWKL"/>
<dbReference type="AlphaFoldDB" id="A0A0D2A7P9"/>
<dbReference type="PROSITE" id="PS51391">
    <property type="entry name" value="CID"/>
    <property type="match status" value="1"/>
</dbReference>
<dbReference type="GO" id="GO:0003723">
    <property type="term" value="F:RNA binding"/>
    <property type="evidence" value="ECO:0007669"/>
    <property type="project" value="UniProtKB-KW"/>
</dbReference>
<feature type="compositionally biased region" description="Pro residues" evidence="3">
    <location>
        <begin position="823"/>
        <end position="832"/>
    </location>
</feature>
<sequence>MTPPAADLSSKFGAPAKKSIFERQKAEAEAKKAREKAETAAVLEDFVKSFDDESDSHYPSKRPTAGSGGPSSGGYGPAPGKRHFTTTSLKSGPGSLGPSPSLPKSGPGSLGPSPSFGKKRQRDEYSGSWERERDRDRGMLSYNNDRDTNHPRDRSDFRRQEREVEHGDADEIKAAAKPTLHLSSLPPKTSPAVIKGLFAPSPLTVEDVRILPASSTPSERKSISAIITLAAETPATDIDTMVSHLQNRYLGFGFNLSISRHLSSAALSGSTSLGSNVPSGNLNSLPFGAKPIPQNTSLSRAPPPGQNYNRFAPPTSYTSSTPYGPRSNMPSTQISVIPPSDLKQLKLIHKTVEALLSYGPEFEALLMSRPNIQRDEQWAWLWNSRSTGGVYYRWRLWEILTNATARNRRRPAGGYGSRPQGDVIFEGQSMWVPPEDGLKFEYTTKIEEFISDDDYNSSDEEDMEEDGGLARRYHDHQRMSGVTTETHDNDGAGYLNPLAKTKLVYLLSRLPDSNSKLRKGDVARVTDFAIEHAGAGADEIVTLITRNIINPFCFAVQKPKSSRNSSEEDEATPDIDAESEQKPSSSTLKDTTATSLVGLYLVSDILSCSASSGVRHAWRYRSLFETQLRRQNVFPILGRAERRYNWGKLKADKWRRSVQSVLSLWEGWCVFPQDAHEGFVQGFLNPPLTAKEKHEQEKREKEAKESDMSAKDKNTANINRWRSVESSETGSGPNQGYSARIDGSRMDVDSGIDGTPMRPDGNEGEEGDEGFDDADLDGTPMVDSSDEEFEADEPGQVPPPPGLPPPPPAEVPDTDMKDADSRPPQPPQPPPEASSSASEPHAQGRRARPRAADFDDMFD</sequence>
<feature type="compositionally biased region" description="Acidic residues" evidence="3">
    <location>
        <begin position="784"/>
        <end position="793"/>
    </location>
</feature>
<reference evidence="5 6" key="1">
    <citation type="submission" date="2015-01" db="EMBL/GenBank/DDBJ databases">
        <title>The Genome Sequence of Exophiala mesophila CBS40295.</title>
        <authorList>
            <consortium name="The Broad Institute Genomics Platform"/>
            <person name="Cuomo C."/>
            <person name="de Hoog S."/>
            <person name="Gorbushina A."/>
            <person name="Stielow B."/>
            <person name="Teixiera M."/>
            <person name="Abouelleil A."/>
            <person name="Chapman S.B."/>
            <person name="Priest M."/>
            <person name="Young S.K."/>
            <person name="Wortman J."/>
            <person name="Nusbaum C."/>
            <person name="Birren B."/>
        </authorList>
    </citation>
    <scope>NUCLEOTIDE SEQUENCE [LARGE SCALE GENOMIC DNA]</scope>
    <source>
        <strain evidence="5 6">CBS 40295</strain>
    </source>
</reference>
<dbReference type="Proteomes" id="UP000054302">
    <property type="component" value="Unassembled WGS sequence"/>
</dbReference>
<dbReference type="Gene3D" id="1.10.10.790">
    <property type="entry name" value="Surp module"/>
    <property type="match status" value="1"/>
</dbReference>
<dbReference type="STRING" id="212818.A0A0D2A7P9"/>
<keyword evidence="2" id="KW-0175">Coiled coil</keyword>
<proteinExistence type="predicted"/>
<evidence type="ECO:0000313" key="5">
    <source>
        <dbReference type="EMBL" id="KIV94988.1"/>
    </source>
</evidence>
<dbReference type="GeneID" id="27320542"/>
<feature type="compositionally biased region" description="Gly residues" evidence="3">
    <location>
        <begin position="66"/>
        <end position="77"/>
    </location>
</feature>
<feature type="compositionally biased region" description="Basic and acidic residues" evidence="3">
    <location>
        <begin position="48"/>
        <end position="58"/>
    </location>
</feature>
<dbReference type="InterPro" id="IPR051485">
    <property type="entry name" value="SR-CTD_assoc_factor"/>
</dbReference>
<feature type="region of interest" description="Disordered" evidence="3">
    <location>
        <begin position="293"/>
        <end position="327"/>
    </location>
</feature>
<dbReference type="InterPro" id="IPR000061">
    <property type="entry name" value="Surp"/>
</dbReference>